<evidence type="ECO:0000313" key="3">
    <source>
        <dbReference type="Proteomes" id="UP001498476"/>
    </source>
</evidence>
<accession>A0ABR1H1Q8</accession>
<name>A0ABR1H1Q8_9HYPO</name>
<keyword evidence="3" id="KW-1185">Reference proteome</keyword>
<dbReference type="EMBL" id="JAZAVJ010000100">
    <property type="protein sequence ID" value="KAK7414571.1"/>
    <property type="molecule type" value="Genomic_DNA"/>
</dbReference>
<feature type="region of interest" description="Disordered" evidence="1">
    <location>
        <begin position="40"/>
        <end position="90"/>
    </location>
</feature>
<proteinExistence type="predicted"/>
<comment type="caution">
    <text evidence="2">The sequence shown here is derived from an EMBL/GenBank/DDBJ whole genome shotgun (WGS) entry which is preliminary data.</text>
</comment>
<sequence>MEDAIGYKTNDPEWYAKALLFYARTSSTDGHPEVIDIIFQADSAEPVDAVDEEDEEDEEDGEDGEDEEDEENDSGEGRDAAGQNQSRSNL</sequence>
<organism evidence="2 3">
    <name type="scientific">Neonectria punicea</name>
    <dbReference type="NCBI Taxonomy" id="979145"/>
    <lineage>
        <taxon>Eukaryota</taxon>
        <taxon>Fungi</taxon>
        <taxon>Dikarya</taxon>
        <taxon>Ascomycota</taxon>
        <taxon>Pezizomycotina</taxon>
        <taxon>Sordariomycetes</taxon>
        <taxon>Hypocreomycetidae</taxon>
        <taxon>Hypocreales</taxon>
        <taxon>Nectriaceae</taxon>
        <taxon>Neonectria</taxon>
    </lineage>
</organism>
<gene>
    <name evidence="2" type="ORF">QQX98_006599</name>
</gene>
<protein>
    <submittedName>
        <fullName evidence="2">Uncharacterized protein</fullName>
    </submittedName>
</protein>
<dbReference type="Proteomes" id="UP001498476">
    <property type="component" value="Unassembled WGS sequence"/>
</dbReference>
<evidence type="ECO:0000313" key="2">
    <source>
        <dbReference type="EMBL" id="KAK7414571.1"/>
    </source>
</evidence>
<evidence type="ECO:0000256" key="1">
    <source>
        <dbReference type="SAM" id="MobiDB-lite"/>
    </source>
</evidence>
<feature type="compositionally biased region" description="Acidic residues" evidence="1">
    <location>
        <begin position="48"/>
        <end position="74"/>
    </location>
</feature>
<reference evidence="2 3" key="1">
    <citation type="journal article" date="2025" name="Microbiol. Resour. Announc.">
        <title>Draft genome sequences for Neonectria magnoliae and Neonectria punicea, canker pathogens of Liriodendron tulipifera and Acer saccharum in West Virginia.</title>
        <authorList>
            <person name="Petronek H.M."/>
            <person name="Kasson M.T."/>
            <person name="Metheny A.M."/>
            <person name="Stauder C.M."/>
            <person name="Lovett B."/>
            <person name="Lynch S.C."/>
            <person name="Garnas J.R."/>
            <person name="Kasson L.R."/>
            <person name="Stajich J.E."/>
        </authorList>
    </citation>
    <scope>NUCLEOTIDE SEQUENCE [LARGE SCALE GENOMIC DNA]</scope>
    <source>
        <strain evidence="2 3">NRRL 64653</strain>
    </source>
</reference>